<keyword evidence="3" id="KW-1185">Reference proteome</keyword>
<sequence>MTSTPGPVVTTGVSHVRLTVRDLTTSRRFYDALFGWDVAVELPADADDATRERLWFLFGGIIYSTPFGLLGLRPVAAAHDSFSEDRVGLDHLSFAVADRAALDGAVEVLDSLGAPHEGVKDAGGLWILEFRDPDGIALELAAPRG</sequence>
<dbReference type="OrthoDB" id="317332at2"/>
<dbReference type="RefSeq" id="WP_106207923.1">
    <property type="nucleotide sequence ID" value="NZ_PVZF01000002.1"/>
</dbReference>
<gene>
    <name evidence="2" type="ORF">CLV37_102235</name>
</gene>
<organism evidence="2 3">
    <name type="scientific">Kineococcus rhizosphaerae</name>
    <dbReference type="NCBI Taxonomy" id="559628"/>
    <lineage>
        <taxon>Bacteria</taxon>
        <taxon>Bacillati</taxon>
        <taxon>Actinomycetota</taxon>
        <taxon>Actinomycetes</taxon>
        <taxon>Kineosporiales</taxon>
        <taxon>Kineosporiaceae</taxon>
        <taxon>Kineococcus</taxon>
    </lineage>
</organism>
<name>A0A2T0R7X9_9ACTN</name>
<dbReference type="InterPro" id="IPR050383">
    <property type="entry name" value="GlyoxalaseI/FosfomycinResist"/>
</dbReference>
<dbReference type="AlphaFoldDB" id="A0A2T0R7X9"/>
<dbReference type="SUPFAM" id="SSF54593">
    <property type="entry name" value="Glyoxalase/Bleomycin resistance protein/Dihydroxybiphenyl dioxygenase"/>
    <property type="match status" value="1"/>
</dbReference>
<dbReference type="PANTHER" id="PTHR21366:SF14">
    <property type="entry name" value="GLYOXALASE DOMAIN-CONTAINING PROTEIN 5"/>
    <property type="match status" value="1"/>
</dbReference>
<accession>A0A2T0R7X9</accession>
<dbReference type="InterPro" id="IPR029068">
    <property type="entry name" value="Glyas_Bleomycin-R_OHBP_Dase"/>
</dbReference>
<reference evidence="2 3" key="1">
    <citation type="submission" date="2018-03" db="EMBL/GenBank/DDBJ databases">
        <title>Genomic Encyclopedia of Archaeal and Bacterial Type Strains, Phase II (KMG-II): from individual species to whole genera.</title>
        <authorList>
            <person name="Goeker M."/>
        </authorList>
    </citation>
    <scope>NUCLEOTIDE SEQUENCE [LARGE SCALE GENOMIC DNA]</scope>
    <source>
        <strain evidence="2 3">DSM 19711</strain>
    </source>
</reference>
<evidence type="ECO:0000313" key="3">
    <source>
        <dbReference type="Proteomes" id="UP000238083"/>
    </source>
</evidence>
<dbReference type="Gene3D" id="3.10.180.10">
    <property type="entry name" value="2,3-Dihydroxybiphenyl 1,2-Dioxygenase, domain 1"/>
    <property type="match status" value="1"/>
</dbReference>
<dbReference type="PANTHER" id="PTHR21366">
    <property type="entry name" value="GLYOXALASE FAMILY PROTEIN"/>
    <property type="match status" value="1"/>
</dbReference>
<dbReference type="GO" id="GO:0051213">
    <property type="term" value="F:dioxygenase activity"/>
    <property type="evidence" value="ECO:0007669"/>
    <property type="project" value="UniProtKB-KW"/>
</dbReference>
<evidence type="ECO:0000259" key="1">
    <source>
        <dbReference type="PROSITE" id="PS51819"/>
    </source>
</evidence>
<evidence type="ECO:0000313" key="2">
    <source>
        <dbReference type="EMBL" id="PRY17276.1"/>
    </source>
</evidence>
<dbReference type="Pfam" id="PF00903">
    <property type="entry name" value="Glyoxalase"/>
    <property type="match status" value="1"/>
</dbReference>
<dbReference type="Proteomes" id="UP000238083">
    <property type="component" value="Unassembled WGS sequence"/>
</dbReference>
<dbReference type="InterPro" id="IPR037523">
    <property type="entry name" value="VOC_core"/>
</dbReference>
<comment type="caution">
    <text evidence="2">The sequence shown here is derived from an EMBL/GenBank/DDBJ whole genome shotgun (WGS) entry which is preliminary data.</text>
</comment>
<dbReference type="EMBL" id="PVZF01000002">
    <property type="protein sequence ID" value="PRY17276.1"/>
    <property type="molecule type" value="Genomic_DNA"/>
</dbReference>
<keyword evidence="2" id="KW-0560">Oxidoreductase</keyword>
<proteinExistence type="predicted"/>
<feature type="domain" description="VOC" evidence="1">
    <location>
        <begin position="12"/>
        <end position="143"/>
    </location>
</feature>
<keyword evidence="2" id="KW-0456">Lyase</keyword>
<dbReference type="InterPro" id="IPR004360">
    <property type="entry name" value="Glyas_Fos-R_dOase_dom"/>
</dbReference>
<dbReference type="GO" id="GO:0016829">
    <property type="term" value="F:lyase activity"/>
    <property type="evidence" value="ECO:0007669"/>
    <property type="project" value="UniProtKB-KW"/>
</dbReference>
<keyword evidence="2" id="KW-0223">Dioxygenase</keyword>
<protein>
    <submittedName>
        <fullName evidence="2">Catechol 2,3-dioxygenase-like lactoylglutathione lyase family enzyme</fullName>
    </submittedName>
</protein>
<dbReference type="PROSITE" id="PS51819">
    <property type="entry name" value="VOC"/>
    <property type="match status" value="1"/>
</dbReference>